<feature type="transmembrane region" description="Helical" evidence="6">
    <location>
        <begin position="144"/>
        <end position="166"/>
    </location>
</feature>
<evidence type="ECO:0000256" key="1">
    <source>
        <dbReference type="ARBA" id="ARBA00004651"/>
    </source>
</evidence>
<dbReference type="Pfam" id="PF07690">
    <property type="entry name" value="MFS_1"/>
    <property type="match status" value="1"/>
</dbReference>
<evidence type="ECO:0000313" key="9">
    <source>
        <dbReference type="Proteomes" id="UP000635245"/>
    </source>
</evidence>
<feature type="transmembrane region" description="Helical" evidence="6">
    <location>
        <begin position="307"/>
        <end position="329"/>
    </location>
</feature>
<feature type="transmembrane region" description="Helical" evidence="6">
    <location>
        <begin position="350"/>
        <end position="370"/>
    </location>
</feature>
<feature type="transmembrane region" description="Helical" evidence="6">
    <location>
        <begin position="87"/>
        <end position="109"/>
    </location>
</feature>
<protein>
    <submittedName>
        <fullName evidence="8">MFS transporter</fullName>
    </submittedName>
</protein>
<keyword evidence="2" id="KW-1003">Cell membrane</keyword>
<feature type="transmembrane region" description="Helical" evidence="6">
    <location>
        <begin position="115"/>
        <end position="132"/>
    </location>
</feature>
<evidence type="ECO:0000256" key="4">
    <source>
        <dbReference type="ARBA" id="ARBA00022989"/>
    </source>
</evidence>
<keyword evidence="3 6" id="KW-0812">Transmembrane</keyword>
<dbReference type="AlphaFoldDB" id="A0A934V7E7"/>
<feature type="transmembrane region" description="Helical" evidence="6">
    <location>
        <begin position="376"/>
        <end position="393"/>
    </location>
</feature>
<keyword evidence="5 6" id="KW-0472">Membrane</keyword>
<dbReference type="EMBL" id="JAENJH010000006">
    <property type="protein sequence ID" value="MBK1787165.1"/>
    <property type="molecule type" value="Genomic_DNA"/>
</dbReference>
<name>A0A934V7E7_9PSEU</name>
<feature type="transmembrane region" description="Helical" evidence="6">
    <location>
        <begin position="53"/>
        <end position="75"/>
    </location>
</feature>
<dbReference type="PANTHER" id="PTHR43124:SF3">
    <property type="entry name" value="CHLORAMPHENICOL EFFLUX PUMP RV0191"/>
    <property type="match status" value="1"/>
</dbReference>
<feature type="domain" description="Major facilitator superfamily (MFS) profile" evidence="7">
    <location>
        <begin position="20"/>
        <end position="397"/>
    </location>
</feature>
<evidence type="ECO:0000256" key="3">
    <source>
        <dbReference type="ARBA" id="ARBA00022692"/>
    </source>
</evidence>
<comment type="subcellular location">
    <subcellularLocation>
        <location evidence="1">Cell membrane</location>
        <topology evidence="1">Multi-pass membrane protein</topology>
    </subcellularLocation>
</comment>
<dbReference type="GO" id="GO:0022857">
    <property type="term" value="F:transmembrane transporter activity"/>
    <property type="evidence" value="ECO:0007669"/>
    <property type="project" value="InterPro"/>
</dbReference>
<dbReference type="SUPFAM" id="SSF103473">
    <property type="entry name" value="MFS general substrate transporter"/>
    <property type="match status" value="1"/>
</dbReference>
<feature type="transmembrane region" description="Helical" evidence="6">
    <location>
        <begin position="282"/>
        <end position="301"/>
    </location>
</feature>
<reference evidence="8" key="1">
    <citation type="submission" date="2020-12" db="EMBL/GenBank/DDBJ databases">
        <title>Prauserella sp. ASG 168, a novel actinomycete isolated from cave rock.</title>
        <authorList>
            <person name="Suriyachadkun C."/>
        </authorList>
    </citation>
    <scope>NUCLEOTIDE SEQUENCE</scope>
    <source>
        <strain evidence="8">ASG 168</strain>
    </source>
</reference>
<sequence>MSSSRPQPDSVATSNRPILVLLTLAAGAFGIGTTEFAVSGLLTGIADEFQISFTAAGWAATLYAFGVFIGAPLLILAGRRFETKRFLLALMVLFVAGNLLTALGSSFGLTLSGRVVTSLAHGAFLGVGSIMASRVVPEHRKTRAIAFMFSGVTLATLVGTPVATWVSGEWSWRVSFLGISAIGILTLIGILAYIPRSSTGQAFSLATEARAFRNPQLLLAMLVTILGPAGFFTSITYIAPITLDVTGTSESWITLYMAVFGLGLFIGNIVGGRLADLDLMRLLVGSLAVLTATLLVFWLAASSVTVTLIAVFLMAASGFSTVSPIQRLVMERAEQAGAPNLAASMNIGMFNLGNAIGAGLGGFVISAGLGAASPNLAGAALAGGALVLAIVIARQSRRKTPAILASAQRADTDGVA</sequence>
<dbReference type="PROSITE" id="PS50850">
    <property type="entry name" value="MFS"/>
    <property type="match status" value="1"/>
</dbReference>
<accession>A0A934V7E7</accession>
<feature type="transmembrane region" description="Helical" evidence="6">
    <location>
        <begin position="172"/>
        <end position="195"/>
    </location>
</feature>
<evidence type="ECO:0000256" key="5">
    <source>
        <dbReference type="ARBA" id="ARBA00023136"/>
    </source>
</evidence>
<feature type="transmembrane region" description="Helical" evidence="6">
    <location>
        <begin position="216"/>
        <end position="239"/>
    </location>
</feature>
<proteinExistence type="predicted"/>
<evidence type="ECO:0000256" key="6">
    <source>
        <dbReference type="SAM" id="Phobius"/>
    </source>
</evidence>
<dbReference type="Gene3D" id="1.20.1250.20">
    <property type="entry name" value="MFS general substrate transporter like domains"/>
    <property type="match status" value="2"/>
</dbReference>
<dbReference type="GO" id="GO:0005886">
    <property type="term" value="C:plasma membrane"/>
    <property type="evidence" value="ECO:0007669"/>
    <property type="project" value="UniProtKB-SubCell"/>
</dbReference>
<evidence type="ECO:0000313" key="8">
    <source>
        <dbReference type="EMBL" id="MBK1787165.1"/>
    </source>
</evidence>
<feature type="transmembrane region" description="Helical" evidence="6">
    <location>
        <begin position="251"/>
        <end position="270"/>
    </location>
</feature>
<organism evidence="8 9">
    <name type="scientific">Prauserella cavernicola</name>
    <dbReference type="NCBI Taxonomy" id="2800127"/>
    <lineage>
        <taxon>Bacteria</taxon>
        <taxon>Bacillati</taxon>
        <taxon>Actinomycetota</taxon>
        <taxon>Actinomycetes</taxon>
        <taxon>Pseudonocardiales</taxon>
        <taxon>Pseudonocardiaceae</taxon>
        <taxon>Prauserella</taxon>
    </lineage>
</organism>
<keyword evidence="9" id="KW-1185">Reference proteome</keyword>
<dbReference type="InterPro" id="IPR020846">
    <property type="entry name" value="MFS_dom"/>
</dbReference>
<dbReference type="Proteomes" id="UP000635245">
    <property type="component" value="Unassembled WGS sequence"/>
</dbReference>
<dbReference type="InterPro" id="IPR050189">
    <property type="entry name" value="MFS_Efflux_Transporters"/>
</dbReference>
<evidence type="ECO:0000259" key="7">
    <source>
        <dbReference type="PROSITE" id="PS50850"/>
    </source>
</evidence>
<evidence type="ECO:0000256" key="2">
    <source>
        <dbReference type="ARBA" id="ARBA00022475"/>
    </source>
</evidence>
<keyword evidence="4 6" id="KW-1133">Transmembrane helix</keyword>
<dbReference type="InterPro" id="IPR036259">
    <property type="entry name" value="MFS_trans_sf"/>
</dbReference>
<dbReference type="CDD" id="cd17324">
    <property type="entry name" value="MFS_NepI_like"/>
    <property type="match status" value="1"/>
</dbReference>
<dbReference type="PANTHER" id="PTHR43124">
    <property type="entry name" value="PURINE EFFLUX PUMP PBUE"/>
    <property type="match status" value="1"/>
</dbReference>
<comment type="caution">
    <text evidence="8">The sequence shown here is derived from an EMBL/GenBank/DDBJ whole genome shotgun (WGS) entry which is preliminary data.</text>
</comment>
<dbReference type="InterPro" id="IPR011701">
    <property type="entry name" value="MFS"/>
</dbReference>
<dbReference type="RefSeq" id="WP_200321502.1">
    <property type="nucleotide sequence ID" value="NZ_JAENJH010000006.1"/>
</dbReference>
<gene>
    <name evidence="8" type="ORF">JHE00_22800</name>
</gene>